<gene>
    <name evidence="1" type="ORF">COY37_02700</name>
</gene>
<dbReference type="EMBL" id="PFNG01000066">
    <property type="protein sequence ID" value="PIZ41203.1"/>
    <property type="molecule type" value="Genomic_DNA"/>
</dbReference>
<dbReference type="Proteomes" id="UP000230956">
    <property type="component" value="Unassembled WGS sequence"/>
</dbReference>
<organism evidence="1 2">
    <name type="scientific">Candidatus Aquicultor secundus</name>
    <dbReference type="NCBI Taxonomy" id="1973895"/>
    <lineage>
        <taxon>Bacteria</taxon>
        <taxon>Bacillati</taxon>
        <taxon>Actinomycetota</taxon>
        <taxon>Candidatus Aquicultoria</taxon>
        <taxon>Candidatus Aquicultorales</taxon>
        <taxon>Candidatus Aquicultoraceae</taxon>
        <taxon>Candidatus Aquicultor</taxon>
    </lineage>
</organism>
<comment type="caution">
    <text evidence="1">The sequence shown here is derived from an EMBL/GenBank/DDBJ whole genome shotgun (WGS) entry which is preliminary data.</text>
</comment>
<evidence type="ECO:0000313" key="1">
    <source>
        <dbReference type="EMBL" id="PIZ41203.1"/>
    </source>
</evidence>
<sequence>MNCWEFKHCGRDKTNDCPAYPKGGTECWRIAGTMCGGKVQGTFAQKLANCMDCDYYKSAKGIAS</sequence>
<dbReference type="NCBIfam" id="NF045718">
    <property type="entry name" value="two_CW_domain"/>
    <property type="match status" value="1"/>
</dbReference>
<accession>A0A2M7T9H7</accession>
<dbReference type="RefSeq" id="WP_286975948.1">
    <property type="nucleotide sequence ID" value="NZ_PEXG01000201.1"/>
</dbReference>
<dbReference type="AlphaFoldDB" id="A0A2M7T9H7"/>
<evidence type="ECO:0000313" key="2">
    <source>
        <dbReference type="Proteomes" id="UP000230956"/>
    </source>
</evidence>
<name>A0A2M7T9H7_9ACTN</name>
<protein>
    <submittedName>
        <fullName evidence="1">Uncharacterized protein</fullName>
    </submittedName>
</protein>
<dbReference type="InterPro" id="IPR054687">
    <property type="entry name" value="Two-CW_dom"/>
</dbReference>
<proteinExistence type="predicted"/>
<reference evidence="2" key="1">
    <citation type="submission" date="2017-09" db="EMBL/GenBank/DDBJ databases">
        <title>Depth-based differentiation of microbial function through sediment-hosted aquifers and enrichment of novel symbionts in the deep terrestrial subsurface.</title>
        <authorList>
            <person name="Probst A.J."/>
            <person name="Ladd B."/>
            <person name="Jarett J.K."/>
            <person name="Geller-Mcgrath D.E."/>
            <person name="Sieber C.M.K."/>
            <person name="Emerson J.B."/>
            <person name="Anantharaman K."/>
            <person name="Thomas B.C."/>
            <person name="Malmstrom R."/>
            <person name="Stieglmeier M."/>
            <person name="Klingl A."/>
            <person name="Woyke T."/>
            <person name="Ryan C.M."/>
            <person name="Banfield J.F."/>
        </authorList>
    </citation>
    <scope>NUCLEOTIDE SEQUENCE [LARGE SCALE GENOMIC DNA]</scope>
</reference>